<reference evidence="1 2" key="1">
    <citation type="journal article" date="2019" name="Genome Biol. Evol.">
        <title>Insights into the evolution of the New World diploid cottons (Gossypium, subgenus Houzingenia) based on genome sequencing.</title>
        <authorList>
            <person name="Grover C.E."/>
            <person name="Arick M.A. 2nd"/>
            <person name="Thrash A."/>
            <person name="Conover J.L."/>
            <person name="Sanders W.S."/>
            <person name="Peterson D.G."/>
            <person name="Frelichowski J.E."/>
            <person name="Scheffler J.A."/>
            <person name="Scheffler B.E."/>
            <person name="Wendel J.F."/>
        </authorList>
    </citation>
    <scope>NUCLEOTIDE SEQUENCE [LARGE SCALE GENOMIC DNA]</scope>
    <source>
        <strain evidence="1">1</strain>
        <tissue evidence="1">Leaf</tissue>
    </source>
</reference>
<keyword evidence="2" id="KW-1185">Reference proteome</keyword>
<organism evidence="1 2">
    <name type="scientific">Gossypium schwendimanii</name>
    <name type="common">Cotton</name>
    <dbReference type="NCBI Taxonomy" id="34291"/>
    <lineage>
        <taxon>Eukaryota</taxon>
        <taxon>Viridiplantae</taxon>
        <taxon>Streptophyta</taxon>
        <taxon>Embryophyta</taxon>
        <taxon>Tracheophyta</taxon>
        <taxon>Spermatophyta</taxon>
        <taxon>Magnoliopsida</taxon>
        <taxon>eudicotyledons</taxon>
        <taxon>Gunneridae</taxon>
        <taxon>Pentapetalae</taxon>
        <taxon>rosids</taxon>
        <taxon>malvids</taxon>
        <taxon>Malvales</taxon>
        <taxon>Malvaceae</taxon>
        <taxon>Malvoideae</taxon>
        <taxon>Gossypium</taxon>
    </lineage>
</organism>
<dbReference type="AlphaFoldDB" id="A0A7J9M5D8"/>
<dbReference type="EMBL" id="JABFAF010000009">
    <property type="protein sequence ID" value="MBA0866181.1"/>
    <property type="molecule type" value="Genomic_DNA"/>
</dbReference>
<gene>
    <name evidence="1" type="ORF">Goshw_018646</name>
</gene>
<evidence type="ECO:0000313" key="1">
    <source>
        <dbReference type="EMBL" id="MBA0866181.1"/>
    </source>
</evidence>
<proteinExistence type="predicted"/>
<dbReference type="OrthoDB" id="1000288at2759"/>
<comment type="caution">
    <text evidence="1">The sequence shown here is derived from an EMBL/GenBank/DDBJ whole genome shotgun (WGS) entry which is preliminary data.</text>
</comment>
<evidence type="ECO:0000313" key="2">
    <source>
        <dbReference type="Proteomes" id="UP000593576"/>
    </source>
</evidence>
<dbReference type="Proteomes" id="UP000593576">
    <property type="component" value="Unassembled WGS sequence"/>
</dbReference>
<evidence type="ECO:0008006" key="3">
    <source>
        <dbReference type="Google" id="ProtNLM"/>
    </source>
</evidence>
<name>A0A7J9M5D8_GOSSC</name>
<sequence length="242" mass="27807">MVLFSPNTSRDQRTILRGLLGMTVVENLNNYLGLPIPIGKKKTTAFQEITNRLSCRISYGVDKASFTWSSIAAAAEAFKVSFGWQIGNGGKIDIRVDNWGLEGLNWDTITSNTLNQNEKSVKVLWHADSRRWNVNKVKKVYGHDWGDKICNISIGNEEQEDKMIWFHNPHGCFTSKSTYSWLLLKEMGYGPHRYFWKALWKLDTLSKIRVFTWRVGHEILPMSSKITTNIQGFDKGCHVKLY</sequence>
<protein>
    <recommendedName>
        <fullName evidence="3">Reverse transcriptase zinc-binding domain-containing protein</fullName>
    </recommendedName>
</protein>
<accession>A0A7J9M5D8</accession>